<keyword evidence="9" id="KW-1185">Reference proteome</keyword>
<sequence>MNIIEKAIAIQANLDIVTPGERLTIEPRFLFITGKNAMNVIREFIELGYKKVLNPSRAIFTSETDTPFSELSKMKNFCDEHGVSLLEKGEIYTIDAMDGKYSNLQGYVVAGIDSFIGRFGAQGAIPLLVTLRAMADCLGTGKVELAVPEMVYIEVDGALNAGVTAEKMCSYLLDYFNDSLAGYGIIIGGKTVEQLDETGRRVLARFIYESGATLGIISSGGPFGQVESVMKIDARSI</sequence>
<dbReference type="Proteomes" id="UP000262939">
    <property type="component" value="Unassembled WGS sequence"/>
</dbReference>
<dbReference type="Gene3D" id="3.30.499.10">
    <property type="entry name" value="Aconitase, domain 3"/>
    <property type="match status" value="1"/>
</dbReference>
<dbReference type="GO" id="GO:0046872">
    <property type="term" value="F:metal ion binding"/>
    <property type="evidence" value="ECO:0007669"/>
    <property type="project" value="UniProtKB-KW"/>
</dbReference>
<comment type="caution">
    <text evidence="8">The sequence shown here is derived from an EMBL/GenBank/DDBJ whole genome shotgun (WGS) entry which is preliminary data.</text>
</comment>
<keyword evidence="4" id="KW-0411">Iron-sulfur</keyword>
<dbReference type="RefSeq" id="WP_117321424.1">
    <property type="nucleotide sequence ID" value="NZ_QVTD01000003.1"/>
</dbReference>
<dbReference type="SUPFAM" id="SSF53732">
    <property type="entry name" value="Aconitase iron-sulfur domain"/>
    <property type="match status" value="1"/>
</dbReference>
<evidence type="ECO:0000259" key="7">
    <source>
        <dbReference type="Pfam" id="PF00330"/>
    </source>
</evidence>
<protein>
    <recommendedName>
        <fullName evidence="1">aconitate hydratase</fullName>
        <ecNumber evidence="1">4.2.1.3</ecNumber>
    </recommendedName>
</protein>
<dbReference type="GO" id="GO:0043436">
    <property type="term" value="P:oxoacid metabolic process"/>
    <property type="evidence" value="ECO:0007669"/>
    <property type="project" value="UniProtKB-ARBA"/>
</dbReference>
<evidence type="ECO:0000256" key="4">
    <source>
        <dbReference type="ARBA" id="ARBA00023014"/>
    </source>
</evidence>
<dbReference type="InterPro" id="IPR050067">
    <property type="entry name" value="IPM_dehydratase_rel_enz"/>
</dbReference>
<dbReference type="GO" id="GO:0003994">
    <property type="term" value="F:aconitate hydratase activity"/>
    <property type="evidence" value="ECO:0007669"/>
    <property type="project" value="UniProtKB-EC"/>
</dbReference>
<dbReference type="EC" id="4.2.1.3" evidence="1"/>
<dbReference type="GO" id="GO:0051536">
    <property type="term" value="F:iron-sulfur cluster binding"/>
    <property type="evidence" value="ECO:0007669"/>
    <property type="project" value="UniProtKB-KW"/>
</dbReference>
<gene>
    <name evidence="8" type="ORF">D0466_04930</name>
</gene>
<dbReference type="InterPro" id="IPR036008">
    <property type="entry name" value="Aconitase_4Fe-4S_dom"/>
</dbReference>
<dbReference type="EMBL" id="QVTD01000003">
    <property type="protein sequence ID" value="RFU65249.1"/>
    <property type="molecule type" value="Genomic_DNA"/>
</dbReference>
<evidence type="ECO:0000256" key="3">
    <source>
        <dbReference type="ARBA" id="ARBA00023004"/>
    </source>
</evidence>
<proteinExistence type="predicted"/>
<accession>A0A372LGP4</accession>
<reference evidence="8 9" key="1">
    <citation type="submission" date="2018-08" db="EMBL/GenBank/DDBJ databases">
        <title>Bacillus chawlae sp. nov., Bacillus glennii sp. nov., and Bacillus saganii sp. nov. Isolated from the Vehicle Assembly Building at Kennedy Space Center where the Viking Spacecraft were Assembled.</title>
        <authorList>
            <person name="Seuylemezian A."/>
            <person name="Vaishampayan P."/>
        </authorList>
    </citation>
    <scope>NUCLEOTIDE SEQUENCE [LARGE SCALE GENOMIC DNA]</scope>
    <source>
        <strain evidence="8 9">V44-8</strain>
    </source>
</reference>
<evidence type="ECO:0000313" key="9">
    <source>
        <dbReference type="Proteomes" id="UP000262939"/>
    </source>
</evidence>
<dbReference type="Pfam" id="PF00330">
    <property type="entry name" value="Aconitase"/>
    <property type="match status" value="1"/>
</dbReference>
<keyword evidence="2" id="KW-0479">Metal-binding</keyword>
<evidence type="ECO:0000256" key="1">
    <source>
        <dbReference type="ARBA" id="ARBA00012926"/>
    </source>
</evidence>
<keyword evidence="5" id="KW-0456">Lyase</keyword>
<evidence type="ECO:0000256" key="2">
    <source>
        <dbReference type="ARBA" id="ARBA00022723"/>
    </source>
</evidence>
<evidence type="ECO:0000313" key="8">
    <source>
        <dbReference type="EMBL" id="RFU65249.1"/>
    </source>
</evidence>
<evidence type="ECO:0000256" key="6">
    <source>
        <dbReference type="ARBA" id="ARBA00023501"/>
    </source>
</evidence>
<dbReference type="InterPro" id="IPR001030">
    <property type="entry name" value="Acoase/IPM_deHydtase_lsu_aba"/>
</dbReference>
<evidence type="ECO:0000256" key="5">
    <source>
        <dbReference type="ARBA" id="ARBA00023239"/>
    </source>
</evidence>
<dbReference type="AlphaFoldDB" id="A0A372LGP4"/>
<organism evidence="8 9">
    <name type="scientific">Peribacillus glennii</name>
    <dbReference type="NCBI Taxonomy" id="2303991"/>
    <lineage>
        <taxon>Bacteria</taxon>
        <taxon>Bacillati</taxon>
        <taxon>Bacillota</taxon>
        <taxon>Bacilli</taxon>
        <taxon>Bacillales</taxon>
        <taxon>Bacillaceae</taxon>
        <taxon>Peribacillus</taxon>
    </lineage>
</organism>
<dbReference type="PANTHER" id="PTHR43822">
    <property type="entry name" value="HOMOACONITASE, MITOCHONDRIAL-RELATED"/>
    <property type="match status" value="1"/>
</dbReference>
<dbReference type="OrthoDB" id="2863288at2"/>
<keyword evidence="3" id="KW-0408">Iron</keyword>
<dbReference type="InterPro" id="IPR015931">
    <property type="entry name" value="Acnase/IPM_dHydase_lsu_aba_1/3"/>
</dbReference>
<comment type="catalytic activity">
    <reaction evidence="6">
        <text>citrate = D-threo-isocitrate</text>
        <dbReference type="Rhea" id="RHEA:10336"/>
        <dbReference type="ChEBI" id="CHEBI:15562"/>
        <dbReference type="ChEBI" id="CHEBI:16947"/>
        <dbReference type="EC" id="4.2.1.3"/>
    </reaction>
</comment>
<name>A0A372LGP4_9BACI</name>
<feature type="domain" description="Aconitase/3-isopropylmalate dehydratase large subunit alpha/beta/alpha" evidence="7">
    <location>
        <begin position="71"/>
        <end position="218"/>
    </location>
</feature>
<dbReference type="PANTHER" id="PTHR43822:SF2">
    <property type="entry name" value="HOMOACONITASE, MITOCHONDRIAL"/>
    <property type="match status" value="1"/>
</dbReference>